<dbReference type="Pfam" id="PF13409">
    <property type="entry name" value="GST_N_2"/>
    <property type="match status" value="1"/>
</dbReference>
<gene>
    <name evidence="2" type="ORF">F0U60_00360</name>
</gene>
<accession>A0ABY9WIZ0</accession>
<organism evidence="2 3">
    <name type="scientific">Archangium minus</name>
    <dbReference type="NCBI Taxonomy" id="83450"/>
    <lineage>
        <taxon>Bacteria</taxon>
        <taxon>Pseudomonadati</taxon>
        <taxon>Myxococcota</taxon>
        <taxon>Myxococcia</taxon>
        <taxon>Myxococcales</taxon>
        <taxon>Cystobacterineae</taxon>
        <taxon>Archangiaceae</taxon>
        <taxon>Archangium</taxon>
    </lineage>
</organism>
<dbReference type="SUPFAM" id="SSF52833">
    <property type="entry name" value="Thioredoxin-like"/>
    <property type="match status" value="1"/>
</dbReference>
<dbReference type="InterPro" id="IPR036249">
    <property type="entry name" value="Thioredoxin-like_sf"/>
</dbReference>
<dbReference type="CDD" id="cd03202">
    <property type="entry name" value="GST_C_etherase_LigE"/>
    <property type="match status" value="1"/>
</dbReference>
<dbReference type="Proteomes" id="UP001611383">
    <property type="component" value="Chromosome"/>
</dbReference>
<reference evidence="2 3" key="1">
    <citation type="submission" date="2019-08" db="EMBL/GenBank/DDBJ databases">
        <title>Archangium and Cystobacter genomes.</title>
        <authorList>
            <person name="Chen I.-C.K."/>
            <person name="Wielgoss S."/>
        </authorList>
    </citation>
    <scope>NUCLEOTIDE SEQUENCE [LARGE SCALE GENOMIC DNA]</scope>
    <source>
        <strain evidence="2 3">Cbm 6</strain>
    </source>
</reference>
<dbReference type="CDD" id="cd03038">
    <property type="entry name" value="GST_N_etherase_LigE"/>
    <property type="match status" value="1"/>
</dbReference>
<sequence>MRRVLYDLAGAEEDRRFSPYCWRTKLALVHKGLDFETVPWRFSDKEAIAFSGQGLVPVLVEGDRTVSDSWAIALELEERYPNTPSLFGGPEGRVMAHFVNAWTDRVLNPAVGRMMVLDIYGHLHEKDRAYFRATREARYGAPLEQLVADREARLPELRALFAPVRTALAQGPFLGGASPRYVDYIVFSVFQWARCISPFALLQAEDPVFAWRERMLDAHGGLARKAKGYPVA</sequence>
<dbReference type="PANTHER" id="PTHR43968">
    <property type="match status" value="1"/>
</dbReference>
<dbReference type="InterPro" id="IPR050983">
    <property type="entry name" value="GST_Omega/HSP26"/>
</dbReference>
<dbReference type="InterPro" id="IPR004045">
    <property type="entry name" value="Glutathione_S-Trfase_N"/>
</dbReference>
<dbReference type="Pfam" id="PF22041">
    <property type="entry name" value="GST_C_7"/>
    <property type="match status" value="1"/>
</dbReference>
<protein>
    <submittedName>
        <fullName evidence="2">Glutathione S-transferase family protein</fullName>
    </submittedName>
</protein>
<dbReference type="SUPFAM" id="SSF47616">
    <property type="entry name" value="GST C-terminal domain-like"/>
    <property type="match status" value="1"/>
</dbReference>
<keyword evidence="3" id="KW-1185">Reference proteome</keyword>
<name>A0ABY9WIZ0_9BACT</name>
<dbReference type="EMBL" id="CP043494">
    <property type="protein sequence ID" value="WNG42716.1"/>
    <property type="molecule type" value="Genomic_DNA"/>
</dbReference>
<dbReference type="InterPro" id="IPR036282">
    <property type="entry name" value="Glutathione-S-Trfase_C_sf"/>
</dbReference>
<dbReference type="PANTHER" id="PTHR43968:SF6">
    <property type="entry name" value="GLUTATHIONE S-TRANSFERASE OMEGA"/>
    <property type="match status" value="1"/>
</dbReference>
<dbReference type="Gene3D" id="1.20.1050.10">
    <property type="match status" value="1"/>
</dbReference>
<dbReference type="RefSeq" id="WP_395812715.1">
    <property type="nucleotide sequence ID" value="NZ_CP043494.1"/>
</dbReference>
<dbReference type="Gene3D" id="3.40.30.10">
    <property type="entry name" value="Glutaredoxin"/>
    <property type="match status" value="1"/>
</dbReference>
<dbReference type="InterPro" id="IPR054416">
    <property type="entry name" value="GST_UstS-like_C"/>
</dbReference>
<proteinExistence type="predicted"/>
<evidence type="ECO:0000313" key="2">
    <source>
        <dbReference type="EMBL" id="WNG42716.1"/>
    </source>
</evidence>
<evidence type="ECO:0000313" key="3">
    <source>
        <dbReference type="Proteomes" id="UP001611383"/>
    </source>
</evidence>
<evidence type="ECO:0000259" key="1">
    <source>
        <dbReference type="PROSITE" id="PS50404"/>
    </source>
</evidence>
<dbReference type="PROSITE" id="PS50404">
    <property type="entry name" value="GST_NTER"/>
    <property type="match status" value="1"/>
</dbReference>
<feature type="domain" description="GST N-terminal" evidence="1">
    <location>
        <begin position="8"/>
        <end position="84"/>
    </location>
</feature>